<organism evidence="1">
    <name type="scientific">marine sediment metagenome</name>
    <dbReference type="NCBI Taxonomy" id="412755"/>
    <lineage>
        <taxon>unclassified sequences</taxon>
        <taxon>metagenomes</taxon>
        <taxon>ecological metagenomes</taxon>
    </lineage>
</organism>
<sequence>MKIPTKIKIGGHEFSISIIEGGTRFTRAGDVCNWDCTIRINSSDKIAESSQAEALLHEIIEAINHANELKIEHSTICTLSEQLFAVIRNNKLDFIKK</sequence>
<name>A0A0F9AYD0_9ZZZZ</name>
<dbReference type="EMBL" id="LAZR01040369">
    <property type="protein sequence ID" value="KKL14654.1"/>
    <property type="molecule type" value="Genomic_DNA"/>
</dbReference>
<proteinExistence type="predicted"/>
<dbReference type="AlphaFoldDB" id="A0A0F9AYD0"/>
<evidence type="ECO:0000313" key="1">
    <source>
        <dbReference type="EMBL" id="KKL14654.1"/>
    </source>
</evidence>
<gene>
    <name evidence="1" type="ORF">LCGC14_2513510</name>
</gene>
<comment type="caution">
    <text evidence="1">The sequence shown here is derived from an EMBL/GenBank/DDBJ whole genome shotgun (WGS) entry which is preliminary data.</text>
</comment>
<protein>
    <submittedName>
        <fullName evidence="1">Uncharacterized protein</fullName>
    </submittedName>
</protein>
<reference evidence="1" key="1">
    <citation type="journal article" date="2015" name="Nature">
        <title>Complex archaea that bridge the gap between prokaryotes and eukaryotes.</title>
        <authorList>
            <person name="Spang A."/>
            <person name="Saw J.H."/>
            <person name="Jorgensen S.L."/>
            <person name="Zaremba-Niedzwiedzka K."/>
            <person name="Martijn J."/>
            <person name="Lind A.E."/>
            <person name="van Eijk R."/>
            <person name="Schleper C."/>
            <person name="Guy L."/>
            <person name="Ettema T.J."/>
        </authorList>
    </citation>
    <scope>NUCLEOTIDE SEQUENCE</scope>
</reference>
<accession>A0A0F9AYD0</accession>